<dbReference type="VEuPathDB" id="FungiDB:CCM_08471"/>
<dbReference type="KEGG" id="cmt:CCM_08471"/>
<dbReference type="OrthoDB" id="10665917at2759"/>
<evidence type="ECO:0000313" key="2">
    <source>
        <dbReference type="Proteomes" id="UP000001610"/>
    </source>
</evidence>
<dbReference type="HOGENOM" id="CLU_842030_0_0_1"/>
<protein>
    <submittedName>
        <fullName evidence="1">Uncharacterized protein</fullName>
    </submittedName>
</protein>
<dbReference type="InParanoid" id="G3JRN7"/>
<name>G3JRN7_CORMM</name>
<dbReference type="AlphaFoldDB" id="G3JRN7"/>
<gene>
    <name evidence="1" type="ORF">CCM_08471</name>
</gene>
<accession>G3JRN7</accession>
<evidence type="ECO:0000313" key="1">
    <source>
        <dbReference type="EMBL" id="EGX88427.1"/>
    </source>
</evidence>
<dbReference type="EMBL" id="JH126405">
    <property type="protein sequence ID" value="EGX88427.1"/>
    <property type="molecule type" value="Genomic_DNA"/>
</dbReference>
<dbReference type="Proteomes" id="UP000001610">
    <property type="component" value="Unassembled WGS sequence"/>
</dbReference>
<sequence length="330" mass="36923">MATVTKSSRDEVADLWHGRGRKVSLNDTVSLNVTEELHDLSHPATLLVLKYICQETTTLNVILPSAGHDHAPQAASLRWGMLFSIIGCMPMLRRLHIGGDASFLSGNIPQLLLEQPLWQLEEATFCVGDEVLADLLENCDLATLDKLRITADPYKLLWYSSGKEIAITHLEIWATAETIRASCSRGWIPGLDMSMHIVIGTAMPQLRTLSISHVDYCPMTSLDRSPQRAFRFITSPLYMASVTWMARTIPLELAVWFGIWCGCETAEELYEATASDFYAHLAEHAFHAYAFLRDIKIDGGVNVGSFLYTCYELSECQEKPGPVSEYVMFQ</sequence>
<reference evidence="1 2" key="1">
    <citation type="journal article" date="2011" name="Genome Biol.">
        <title>Genome sequence of the insect pathogenic fungus Cordyceps militaris, a valued traditional Chinese medicine.</title>
        <authorList>
            <person name="Zheng P."/>
            <person name="Xia Y."/>
            <person name="Xiao G."/>
            <person name="Xiong C."/>
            <person name="Hu X."/>
            <person name="Zhang S."/>
            <person name="Zheng H."/>
            <person name="Huang Y."/>
            <person name="Zhou Y."/>
            <person name="Wang S."/>
            <person name="Zhao G.P."/>
            <person name="Liu X."/>
            <person name="St Leger R.J."/>
            <person name="Wang C."/>
        </authorList>
    </citation>
    <scope>NUCLEOTIDE SEQUENCE [LARGE SCALE GENOMIC DNA]</scope>
    <source>
        <strain evidence="1 2">CM01</strain>
    </source>
</reference>
<organism evidence="1 2">
    <name type="scientific">Cordyceps militaris (strain CM01)</name>
    <name type="common">Caterpillar fungus</name>
    <dbReference type="NCBI Taxonomy" id="983644"/>
    <lineage>
        <taxon>Eukaryota</taxon>
        <taxon>Fungi</taxon>
        <taxon>Dikarya</taxon>
        <taxon>Ascomycota</taxon>
        <taxon>Pezizomycotina</taxon>
        <taxon>Sordariomycetes</taxon>
        <taxon>Hypocreomycetidae</taxon>
        <taxon>Hypocreales</taxon>
        <taxon>Cordycipitaceae</taxon>
        <taxon>Cordyceps</taxon>
    </lineage>
</organism>
<proteinExistence type="predicted"/>
<dbReference type="RefSeq" id="XP_006673672.1">
    <property type="nucleotide sequence ID" value="XM_006673609.1"/>
</dbReference>
<keyword evidence="2" id="KW-1185">Reference proteome</keyword>
<dbReference type="GeneID" id="18170478"/>